<evidence type="ECO:0000313" key="3">
    <source>
        <dbReference type="Proteomes" id="UP000192582"/>
    </source>
</evidence>
<sequence length="89" mass="9959">MTVFQPGGIILGKRYRDVHTGMEGVATGKFIYLYGCVRINIEFLNDGKLENEVFDEQRLEPVDAEEVVQPRATSGGPRNDPARPAVPRR</sequence>
<evidence type="ECO:0000313" key="2">
    <source>
        <dbReference type="EMBL" id="SMB85888.1"/>
    </source>
</evidence>
<dbReference type="OrthoDB" id="8421535at2"/>
<keyword evidence="3" id="KW-1185">Reference proteome</keyword>
<gene>
    <name evidence="2" type="ORF">SAMN00790413_03588</name>
</gene>
<dbReference type="STRING" id="695939.SAMN00790413_03588"/>
<proteinExistence type="predicted"/>
<evidence type="ECO:0000256" key="1">
    <source>
        <dbReference type="SAM" id="MobiDB-lite"/>
    </source>
</evidence>
<feature type="region of interest" description="Disordered" evidence="1">
    <location>
        <begin position="60"/>
        <end position="89"/>
    </location>
</feature>
<dbReference type="AlphaFoldDB" id="A0A1W1UXM0"/>
<reference evidence="2 3" key="1">
    <citation type="submission" date="2017-04" db="EMBL/GenBank/DDBJ databases">
        <authorList>
            <person name="Afonso C.L."/>
            <person name="Miller P.J."/>
            <person name="Scott M.A."/>
            <person name="Spackman E."/>
            <person name="Goraichik I."/>
            <person name="Dimitrov K.M."/>
            <person name="Suarez D.L."/>
            <person name="Swayne D.E."/>
        </authorList>
    </citation>
    <scope>NUCLEOTIDE SEQUENCE [LARGE SCALE GENOMIC DNA]</scope>
    <source>
        <strain evidence="2 3">KR-140</strain>
    </source>
</reference>
<dbReference type="RefSeq" id="WP_084047505.1">
    <property type="nucleotide sequence ID" value="NZ_FWWU01000008.1"/>
</dbReference>
<accession>A0A1W1UXM0</accession>
<dbReference type="EMBL" id="FWWU01000008">
    <property type="protein sequence ID" value="SMB85888.1"/>
    <property type="molecule type" value="Genomic_DNA"/>
</dbReference>
<dbReference type="Proteomes" id="UP000192582">
    <property type="component" value="Unassembled WGS sequence"/>
</dbReference>
<name>A0A1W1UXM0_9DEIO</name>
<organism evidence="2 3">
    <name type="scientific">Deinococcus hopiensis KR-140</name>
    <dbReference type="NCBI Taxonomy" id="695939"/>
    <lineage>
        <taxon>Bacteria</taxon>
        <taxon>Thermotogati</taxon>
        <taxon>Deinococcota</taxon>
        <taxon>Deinococci</taxon>
        <taxon>Deinococcales</taxon>
        <taxon>Deinococcaceae</taxon>
        <taxon>Deinococcus</taxon>
    </lineage>
</organism>
<protein>
    <submittedName>
        <fullName evidence="2">Uncharacterized protein</fullName>
    </submittedName>
</protein>